<dbReference type="GO" id="GO:0005549">
    <property type="term" value="F:odorant binding"/>
    <property type="evidence" value="ECO:0007669"/>
    <property type="project" value="InterPro"/>
</dbReference>
<gene>
    <name evidence="6" type="ORF">PHYEVI_LOCUS2768</name>
</gene>
<keyword evidence="3" id="KW-0964">Secreted</keyword>
<protein>
    <submittedName>
        <fullName evidence="6">Uncharacterized protein</fullName>
    </submittedName>
</protein>
<dbReference type="Gene3D" id="1.10.238.20">
    <property type="entry name" value="Pheromone/general odorant binding protein domain"/>
    <property type="match status" value="1"/>
</dbReference>
<sequence>MQLPSVILCVLIVVTIALAQVPQDFGQLLRAHTQCQSTARISPTAININELSSGNFPNDPAFKRHLLCINKALGIQDTNGNLQINAITRLATAMAPPGTNRNTIQEVVNRCAVQRRDEEETAYQTDSCLLQARRLYSGK</sequence>
<evidence type="ECO:0000256" key="4">
    <source>
        <dbReference type="ARBA" id="ARBA00022729"/>
    </source>
</evidence>
<name>A0A9N9TJD6_PHYSR</name>
<comment type="subcellular location">
    <subcellularLocation>
        <location evidence="1">Secreted</location>
    </subcellularLocation>
</comment>
<evidence type="ECO:0000313" key="7">
    <source>
        <dbReference type="Proteomes" id="UP001153712"/>
    </source>
</evidence>
<dbReference type="OrthoDB" id="8194670at2759"/>
<dbReference type="InterPro" id="IPR006170">
    <property type="entry name" value="PBP/GOBP"/>
</dbReference>
<reference evidence="6" key="1">
    <citation type="submission" date="2022-01" db="EMBL/GenBank/DDBJ databases">
        <authorList>
            <person name="King R."/>
        </authorList>
    </citation>
    <scope>NUCLEOTIDE SEQUENCE</scope>
</reference>
<dbReference type="InterPro" id="IPR036728">
    <property type="entry name" value="PBP_GOBP_sf"/>
</dbReference>
<evidence type="ECO:0000256" key="3">
    <source>
        <dbReference type="ARBA" id="ARBA00022525"/>
    </source>
</evidence>
<dbReference type="GO" id="GO:0007608">
    <property type="term" value="P:sensory perception of smell"/>
    <property type="evidence" value="ECO:0007669"/>
    <property type="project" value="TreeGrafter"/>
</dbReference>
<dbReference type="EMBL" id="OU900105">
    <property type="protein sequence ID" value="CAG9856345.1"/>
    <property type="molecule type" value="Genomic_DNA"/>
</dbReference>
<feature type="signal peptide" evidence="5">
    <location>
        <begin position="1"/>
        <end position="19"/>
    </location>
</feature>
<keyword evidence="4 5" id="KW-0732">Signal</keyword>
<organism evidence="6 7">
    <name type="scientific">Phyllotreta striolata</name>
    <name type="common">Striped flea beetle</name>
    <name type="synonym">Crioceris striolata</name>
    <dbReference type="NCBI Taxonomy" id="444603"/>
    <lineage>
        <taxon>Eukaryota</taxon>
        <taxon>Metazoa</taxon>
        <taxon>Ecdysozoa</taxon>
        <taxon>Arthropoda</taxon>
        <taxon>Hexapoda</taxon>
        <taxon>Insecta</taxon>
        <taxon>Pterygota</taxon>
        <taxon>Neoptera</taxon>
        <taxon>Endopterygota</taxon>
        <taxon>Coleoptera</taxon>
        <taxon>Polyphaga</taxon>
        <taxon>Cucujiformia</taxon>
        <taxon>Chrysomeloidea</taxon>
        <taxon>Chrysomelidae</taxon>
        <taxon>Galerucinae</taxon>
        <taxon>Alticini</taxon>
        <taxon>Phyllotreta</taxon>
    </lineage>
</organism>
<proteinExistence type="inferred from homology"/>
<evidence type="ECO:0000256" key="1">
    <source>
        <dbReference type="ARBA" id="ARBA00004613"/>
    </source>
</evidence>
<comment type="similarity">
    <text evidence="2">Belongs to the PBP/GOBP family.</text>
</comment>
<dbReference type="PANTHER" id="PTHR11857:SF43">
    <property type="entry name" value="GEO07291P1-RELATED"/>
    <property type="match status" value="1"/>
</dbReference>
<keyword evidence="7" id="KW-1185">Reference proteome</keyword>
<dbReference type="SUPFAM" id="SSF47565">
    <property type="entry name" value="Insect pheromone/odorant-binding proteins"/>
    <property type="match status" value="1"/>
</dbReference>
<dbReference type="Proteomes" id="UP001153712">
    <property type="component" value="Chromosome 12"/>
</dbReference>
<dbReference type="Pfam" id="PF01395">
    <property type="entry name" value="PBP_GOBP"/>
    <property type="match status" value="1"/>
</dbReference>
<dbReference type="PANTHER" id="PTHR11857">
    <property type="entry name" value="ODORANT BINDING PROTEIN-RELATED"/>
    <property type="match status" value="1"/>
</dbReference>
<feature type="chain" id="PRO_5040340052" evidence="5">
    <location>
        <begin position="20"/>
        <end position="139"/>
    </location>
</feature>
<dbReference type="AlphaFoldDB" id="A0A9N9TJD6"/>
<evidence type="ECO:0000313" key="6">
    <source>
        <dbReference type="EMBL" id="CAG9856345.1"/>
    </source>
</evidence>
<evidence type="ECO:0000256" key="5">
    <source>
        <dbReference type="SAM" id="SignalP"/>
    </source>
</evidence>
<dbReference type="CDD" id="cd23992">
    <property type="entry name" value="PBP_GOBP"/>
    <property type="match status" value="1"/>
</dbReference>
<accession>A0A9N9TJD6</accession>
<evidence type="ECO:0000256" key="2">
    <source>
        <dbReference type="ARBA" id="ARBA00008098"/>
    </source>
</evidence>
<dbReference type="GO" id="GO:0005615">
    <property type="term" value="C:extracellular space"/>
    <property type="evidence" value="ECO:0007669"/>
    <property type="project" value="TreeGrafter"/>
</dbReference>
<dbReference type="SMART" id="SM00708">
    <property type="entry name" value="PhBP"/>
    <property type="match status" value="1"/>
</dbReference>